<reference evidence="9" key="1">
    <citation type="submission" date="2020-06" db="EMBL/GenBank/DDBJ databases">
        <authorList>
            <person name="Li T."/>
            <person name="Hu X."/>
            <person name="Zhang T."/>
            <person name="Song X."/>
            <person name="Zhang H."/>
            <person name="Dai N."/>
            <person name="Sheng W."/>
            <person name="Hou X."/>
            <person name="Wei L."/>
        </authorList>
    </citation>
    <scope>NUCLEOTIDE SEQUENCE</scope>
    <source>
        <strain evidence="9">KEN1</strain>
        <tissue evidence="9">Leaf</tissue>
    </source>
</reference>
<feature type="region of interest" description="Disordered" evidence="7">
    <location>
        <begin position="1"/>
        <end position="35"/>
    </location>
</feature>
<gene>
    <name evidence="9" type="ORF">Slati_0578000</name>
</gene>
<dbReference type="PANTHER" id="PTHR33059:SF81">
    <property type="entry name" value="FLZ-TYPE DOMAIN-CONTAINING PROTEIN"/>
    <property type="match status" value="1"/>
</dbReference>
<evidence type="ECO:0000256" key="7">
    <source>
        <dbReference type="SAM" id="MobiDB-lite"/>
    </source>
</evidence>
<keyword evidence="5" id="KW-0862">Zinc</keyword>
<feature type="zinc finger region" description="FLZ-type" evidence="6">
    <location>
        <begin position="64"/>
        <end position="108"/>
    </location>
</feature>
<dbReference type="Pfam" id="PF04570">
    <property type="entry name" value="zf-FLZ"/>
    <property type="match status" value="1"/>
</dbReference>
<keyword evidence="5" id="KW-0863">Zinc-finger</keyword>
<evidence type="ECO:0000256" key="5">
    <source>
        <dbReference type="ARBA" id="ARBA00022771"/>
    </source>
</evidence>
<dbReference type="EMBL" id="JACGWN010000002">
    <property type="protein sequence ID" value="KAL0459508.1"/>
    <property type="molecule type" value="Genomic_DNA"/>
</dbReference>
<protein>
    <recommendedName>
        <fullName evidence="8">FLZ-type domain-containing protein</fullName>
    </recommendedName>
</protein>
<dbReference type="GO" id="GO:0005737">
    <property type="term" value="C:cytoplasm"/>
    <property type="evidence" value="ECO:0007669"/>
    <property type="project" value="UniProtKB-SubCell"/>
</dbReference>
<dbReference type="GO" id="GO:0008270">
    <property type="term" value="F:zinc ion binding"/>
    <property type="evidence" value="ECO:0007669"/>
    <property type="project" value="UniProtKB-KW"/>
</dbReference>
<dbReference type="InterPro" id="IPR007650">
    <property type="entry name" value="Zf-FLZ_dom"/>
</dbReference>
<organism evidence="9">
    <name type="scientific">Sesamum latifolium</name>
    <dbReference type="NCBI Taxonomy" id="2727402"/>
    <lineage>
        <taxon>Eukaryota</taxon>
        <taxon>Viridiplantae</taxon>
        <taxon>Streptophyta</taxon>
        <taxon>Embryophyta</taxon>
        <taxon>Tracheophyta</taxon>
        <taxon>Spermatophyta</taxon>
        <taxon>Magnoliopsida</taxon>
        <taxon>eudicotyledons</taxon>
        <taxon>Gunneridae</taxon>
        <taxon>Pentapetalae</taxon>
        <taxon>asterids</taxon>
        <taxon>lamiids</taxon>
        <taxon>Lamiales</taxon>
        <taxon>Pedaliaceae</taxon>
        <taxon>Sesamum</taxon>
    </lineage>
</organism>
<accession>A0AAW2Y195</accession>
<sequence>MPVKRSRVGSSTSHLETPLPTAASTVSRAKVMRTDATAEPSRPKILAVASSVDVGQSNQLEIGGFLERCHYCKKRIAQNSEVFMYSNLCAFCSAECRDFKFHWTSRQRHGQKNTKISWLRGRVYNVKGHSGV</sequence>
<reference evidence="9" key="2">
    <citation type="journal article" date="2024" name="Plant">
        <title>Genomic evolution and insights into agronomic trait innovations of Sesamum species.</title>
        <authorList>
            <person name="Miao H."/>
            <person name="Wang L."/>
            <person name="Qu L."/>
            <person name="Liu H."/>
            <person name="Sun Y."/>
            <person name="Le M."/>
            <person name="Wang Q."/>
            <person name="Wei S."/>
            <person name="Zheng Y."/>
            <person name="Lin W."/>
            <person name="Duan Y."/>
            <person name="Cao H."/>
            <person name="Xiong S."/>
            <person name="Wang X."/>
            <person name="Wei L."/>
            <person name="Li C."/>
            <person name="Ma Q."/>
            <person name="Ju M."/>
            <person name="Zhao R."/>
            <person name="Li G."/>
            <person name="Mu C."/>
            <person name="Tian Q."/>
            <person name="Mei H."/>
            <person name="Zhang T."/>
            <person name="Gao T."/>
            <person name="Zhang H."/>
        </authorList>
    </citation>
    <scope>NUCLEOTIDE SEQUENCE</scope>
    <source>
        <strain evidence="9">KEN1</strain>
    </source>
</reference>
<evidence type="ECO:0000256" key="6">
    <source>
        <dbReference type="PROSITE-ProRule" id="PRU01131"/>
    </source>
</evidence>
<evidence type="ECO:0000313" key="9">
    <source>
        <dbReference type="EMBL" id="KAL0459508.1"/>
    </source>
</evidence>
<name>A0AAW2Y195_9LAMI</name>
<feature type="domain" description="FLZ-type" evidence="8">
    <location>
        <begin position="64"/>
        <end position="108"/>
    </location>
</feature>
<evidence type="ECO:0000256" key="4">
    <source>
        <dbReference type="ARBA" id="ARBA00022723"/>
    </source>
</evidence>
<evidence type="ECO:0000256" key="2">
    <source>
        <dbReference type="ARBA" id="ARBA00009374"/>
    </source>
</evidence>
<proteinExistence type="inferred from homology"/>
<comment type="caution">
    <text evidence="9">The sequence shown here is derived from an EMBL/GenBank/DDBJ whole genome shotgun (WGS) entry which is preliminary data.</text>
</comment>
<keyword evidence="4" id="KW-0479">Metal-binding</keyword>
<dbReference type="PANTHER" id="PTHR33059">
    <property type="entry name" value="FCS-LIKE ZINC FINGER 5"/>
    <property type="match status" value="1"/>
</dbReference>
<keyword evidence="3" id="KW-0963">Cytoplasm</keyword>
<comment type="similarity">
    <text evidence="2">Belongs to the FLZ family.</text>
</comment>
<comment type="subcellular location">
    <subcellularLocation>
        <location evidence="1">Cytoplasm</location>
    </subcellularLocation>
</comment>
<evidence type="ECO:0000256" key="3">
    <source>
        <dbReference type="ARBA" id="ARBA00022490"/>
    </source>
</evidence>
<dbReference type="PROSITE" id="PS51795">
    <property type="entry name" value="ZF_FLZ"/>
    <property type="match status" value="1"/>
</dbReference>
<dbReference type="AlphaFoldDB" id="A0AAW2Y195"/>
<evidence type="ECO:0000259" key="8">
    <source>
        <dbReference type="PROSITE" id="PS51795"/>
    </source>
</evidence>
<evidence type="ECO:0000256" key="1">
    <source>
        <dbReference type="ARBA" id="ARBA00004496"/>
    </source>
</evidence>